<evidence type="ECO:0000256" key="2">
    <source>
        <dbReference type="ARBA" id="ARBA00005389"/>
    </source>
</evidence>
<dbReference type="InterPro" id="IPR019145">
    <property type="entry name" value="Mediator_Med10"/>
</dbReference>
<gene>
    <name evidence="6" type="primary">MED10</name>
    <name evidence="8" type="ORF">FFLO_02702</name>
</gene>
<proteinExistence type="inferred from homology"/>
<keyword evidence="3 6" id="KW-0805">Transcription regulation</keyword>
<feature type="compositionally biased region" description="Basic and acidic residues" evidence="7">
    <location>
        <begin position="183"/>
        <end position="199"/>
    </location>
</feature>
<evidence type="ECO:0000313" key="9">
    <source>
        <dbReference type="Proteomes" id="UP000812966"/>
    </source>
</evidence>
<keyword evidence="5 6" id="KW-0539">Nucleus</keyword>
<keyword evidence="6" id="KW-0010">Activator</keyword>
<evidence type="ECO:0000256" key="5">
    <source>
        <dbReference type="ARBA" id="ARBA00023242"/>
    </source>
</evidence>
<dbReference type="GO" id="GO:0006357">
    <property type="term" value="P:regulation of transcription by RNA polymerase II"/>
    <property type="evidence" value="ECO:0007669"/>
    <property type="project" value="InterPro"/>
</dbReference>
<name>A0A8K0JM56_9TREE</name>
<comment type="subcellular location">
    <subcellularLocation>
        <location evidence="1 6">Nucleus</location>
    </subcellularLocation>
</comment>
<keyword evidence="9" id="KW-1185">Reference proteome</keyword>
<comment type="caution">
    <text evidence="8">The sequence shown here is derived from an EMBL/GenBank/DDBJ whole genome shotgun (WGS) entry which is preliminary data.</text>
</comment>
<evidence type="ECO:0000256" key="4">
    <source>
        <dbReference type="ARBA" id="ARBA00023163"/>
    </source>
</evidence>
<evidence type="ECO:0000256" key="3">
    <source>
        <dbReference type="ARBA" id="ARBA00023015"/>
    </source>
</evidence>
<dbReference type="GO" id="GO:0016592">
    <property type="term" value="C:mediator complex"/>
    <property type="evidence" value="ECO:0007669"/>
    <property type="project" value="InterPro"/>
</dbReference>
<organism evidence="8 9">
    <name type="scientific">Filobasidium floriforme</name>
    <dbReference type="NCBI Taxonomy" id="5210"/>
    <lineage>
        <taxon>Eukaryota</taxon>
        <taxon>Fungi</taxon>
        <taxon>Dikarya</taxon>
        <taxon>Basidiomycota</taxon>
        <taxon>Agaricomycotina</taxon>
        <taxon>Tremellomycetes</taxon>
        <taxon>Filobasidiales</taxon>
        <taxon>Filobasidiaceae</taxon>
        <taxon>Filobasidium</taxon>
    </lineage>
</organism>
<feature type="region of interest" description="Disordered" evidence="7">
    <location>
        <begin position="1"/>
        <end position="22"/>
    </location>
</feature>
<dbReference type="Pfam" id="PF09748">
    <property type="entry name" value="Med10"/>
    <property type="match status" value="1"/>
</dbReference>
<dbReference type="EMBL" id="JABELV010000044">
    <property type="protein sequence ID" value="KAG7561885.1"/>
    <property type="molecule type" value="Genomic_DNA"/>
</dbReference>
<protein>
    <recommendedName>
        <fullName evidence="6">Mediator of RNA polymerase II transcription subunit 10</fullName>
    </recommendedName>
    <alternativeName>
        <fullName evidence="6">Mediator complex subunit 10</fullName>
    </alternativeName>
</protein>
<sequence length="199" mass="22523">MQAAPKIKLTIKRNRSAEDESTILTPEQESARQREQLEAKLLTAIDSLWQMELRAGDVQENNREFLVNDIDNLVKHYSDISTLASQMNETVHYNALELVDRLSNNPHRWTRDQLSASLRANQLGNARIKSYESYHDTLVDVMKEAFPDMNDVLQPISGANKSSTVVPLTPTNEGVSTSGSKVPDLRPDDGEIKQEYDRQ</sequence>
<keyword evidence="4 6" id="KW-0804">Transcription</keyword>
<comment type="subunit">
    <text evidence="6">Component of the Mediator complex.</text>
</comment>
<evidence type="ECO:0000313" key="8">
    <source>
        <dbReference type="EMBL" id="KAG7561885.1"/>
    </source>
</evidence>
<evidence type="ECO:0000256" key="6">
    <source>
        <dbReference type="RuleBase" id="RU364146"/>
    </source>
</evidence>
<dbReference type="OrthoDB" id="337270at2759"/>
<comment type="similarity">
    <text evidence="2 6">Belongs to the Mediator complex subunit 10 family.</text>
</comment>
<accession>A0A8K0JM56</accession>
<dbReference type="Proteomes" id="UP000812966">
    <property type="component" value="Unassembled WGS sequence"/>
</dbReference>
<feature type="compositionally biased region" description="Polar residues" evidence="7">
    <location>
        <begin position="160"/>
        <end position="180"/>
    </location>
</feature>
<evidence type="ECO:0000256" key="7">
    <source>
        <dbReference type="SAM" id="MobiDB-lite"/>
    </source>
</evidence>
<dbReference type="AlphaFoldDB" id="A0A8K0JM56"/>
<feature type="region of interest" description="Disordered" evidence="7">
    <location>
        <begin position="160"/>
        <end position="199"/>
    </location>
</feature>
<reference evidence="8" key="1">
    <citation type="submission" date="2020-04" db="EMBL/GenBank/DDBJ databases">
        <title>Analysis of mating type loci in Filobasidium floriforme.</title>
        <authorList>
            <person name="Nowrousian M."/>
        </authorList>
    </citation>
    <scope>NUCLEOTIDE SEQUENCE</scope>
    <source>
        <strain evidence="8">CBS 6242</strain>
    </source>
</reference>
<dbReference type="GO" id="GO:0003712">
    <property type="term" value="F:transcription coregulator activity"/>
    <property type="evidence" value="ECO:0007669"/>
    <property type="project" value="InterPro"/>
</dbReference>
<comment type="function">
    <text evidence="6">Component of the Mediator complex, a coactivator involved in the regulated transcription of nearly all RNA polymerase II-dependent genes. Mediator functions as a bridge to convey information from gene-specific regulatory proteins to the basal RNA polymerase II transcription machinery. Mediator is recruited to promoters by direct interactions with regulatory proteins and serves as a scaffold for the assembly of a functional preinitiation complex with RNA polymerase II and the general transcription factors.</text>
</comment>
<evidence type="ECO:0000256" key="1">
    <source>
        <dbReference type="ARBA" id="ARBA00004123"/>
    </source>
</evidence>